<dbReference type="Proteomes" id="UP000029964">
    <property type="component" value="Unassembled WGS sequence"/>
</dbReference>
<accession>A0A086T2W8</accession>
<dbReference type="InterPro" id="IPR007206">
    <property type="entry name" value="Protein_HGH1_C"/>
</dbReference>
<dbReference type="InterPro" id="IPR007205">
    <property type="entry name" value="Protein_HGH1_N"/>
</dbReference>
<evidence type="ECO:0000259" key="4">
    <source>
        <dbReference type="Pfam" id="PF04063"/>
    </source>
</evidence>
<comment type="caution">
    <text evidence="6">The sequence shown here is derived from an EMBL/GenBank/DDBJ whole genome shotgun (WGS) entry which is preliminary data.</text>
</comment>
<dbReference type="GO" id="GO:0006457">
    <property type="term" value="P:protein folding"/>
    <property type="evidence" value="ECO:0007669"/>
    <property type="project" value="EnsemblFungi"/>
</dbReference>
<dbReference type="HOGENOM" id="CLU_037769_2_1_1"/>
<name>A0A086T2W8_HAPC1</name>
<feature type="region of interest" description="Disordered" evidence="3">
    <location>
        <begin position="336"/>
        <end position="368"/>
    </location>
</feature>
<dbReference type="InterPro" id="IPR011989">
    <property type="entry name" value="ARM-like"/>
</dbReference>
<comment type="similarity">
    <text evidence="1">Belongs to the HGH1 family.</text>
</comment>
<evidence type="ECO:0000313" key="6">
    <source>
        <dbReference type="EMBL" id="KFH43700.1"/>
    </source>
</evidence>
<dbReference type="Pfam" id="PF04064">
    <property type="entry name" value="DUF384"/>
    <property type="match status" value="1"/>
</dbReference>
<reference evidence="7" key="1">
    <citation type="journal article" date="2014" name="Genome Announc.">
        <title>Genome sequence and annotation of Acremonium chrysogenum, producer of the beta-lactam antibiotic cephalosporin C.</title>
        <authorList>
            <person name="Terfehr D."/>
            <person name="Dahlmann T.A."/>
            <person name="Specht T."/>
            <person name="Zadra I."/>
            <person name="Kuernsteiner H."/>
            <person name="Kueck U."/>
        </authorList>
    </citation>
    <scope>NUCLEOTIDE SEQUENCE [LARGE SCALE GENOMIC DNA]</scope>
    <source>
        <strain evidence="7">ATCC 11550 / CBS 779.69 / DSM 880 / IAM 14645 / JCM 23072 / IMI 49137</strain>
    </source>
</reference>
<evidence type="ECO:0000256" key="1">
    <source>
        <dbReference type="ARBA" id="ARBA00006712"/>
    </source>
</evidence>
<feature type="domain" description="Protein HGH1 N-terminal" evidence="4">
    <location>
        <begin position="94"/>
        <end position="278"/>
    </location>
</feature>
<dbReference type="PANTHER" id="PTHR13387">
    <property type="entry name" value="PROTEIN HGH1 HOMOLOG"/>
    <property type="match status" value="1"/>
</dbReference>
<dbReference type="PANTHER" id="PTHR13387:SF9">
    <property type="entry name" value="PROTEIN HGH1 HOMOLOG"/>
    <property type="match status" value="1"/>
</dbReference>
<evidence type="ECO:0000256" key="2">
    <source>
        <dbReference type="ARBA" id="ARBA00014076"/>
    </source>
</evidence>
<sequence length="368" mass="41427">MPTELEELVGFIANPNPQIRKLAIENLVPYSTEQPDIFKADQLTPIKNLKILIRDHPKISEHAVTILINLSGDSAILEDLATDDKFLEVIFQRIVNPEEPNANLLAMLLANLVKKDSLLQTILERKQPPPDALSSDEALLNQLMDLFVRGQDGSYNKHADYDYLAYVFADLAKHAPVRHHLLGTQPYDGVVPLSKLLVFTEHKSDVRRKGVASTIKNVAFEVPSHPSLLADDKVNILPYVLLPIMGSEEYDVDETMDMLPDLQLLPPDKTRDSDNTIIVTHLETLMLLTTTREGRDLMREVKVYPIIRETHAGVEDADVREACDRLVQVLMRDEEDEAKAGEGVKGIHDAGDRERVKELDEDDEIIEV</sequence>
<dbReference type="EMBL" id="JPKY01000063">
    <property type="protein sequence ID" value="KFH43700.1"/>
    <property type="molecule type" value="Genomic_DNA"/>
</dbReference>
<dbReference type="GO" id="GO:0061770">
    <property type="term" value="F:translation elongation factor binding"/>
    <property type="evidence" value="ECO:0007669"/>
    <property type="project" value="EnsemblFungi"/>
</dbReference>
<feature type="compositionally biased region" description="Acidic residues" evidence="3">
    <location>
        <begin position="359"/>
        <end position="368"/>
    </location>
</feature>
<evidence type="ECO:0000256" key="3">
    <source>
        <dbReference type="SAM" id="MobiDB-lite"/>
    </source>
</evidence>
<dbReference type="STRING" id="857340.A0A086T2W8"/>
<proteinExistence type="inferred from homology"/>
<dbReference type="Gene3D" id="1.25.10.10">
    <property type="entry name" value="Leucine-rich Repeat Variant"/>
    <property type="match status" value="1"/>
</dbReference>
<evidence type="ECO:0000313" key="7">
    <source>
        <dbReference type="Proteomes" id="UP000029964"/>
    </source>
</evidence>
<dbReference type="InterPro" id="IPR039717">
    <property type="entry name" value="Hgh1"/>
</dbReference>
<dbReference type="AlphaFoldDB" id="A0A086T2W8"/>
<feature type="compositionally biased region" description="Basic and acidic residues" evidence="3">
    <location>
        <begin position="338"/>
        <end position="358"/>
    </location>
</feature>
<gene>
    <name evidence="6" type="ORF">ACRE_055080</name>
</gene>
<keyword evidence="7" id="KW-1185">Reference proteome</keyword>
<organism evidence="6 7">
    <name type="scientific">Hapsidospora chrysogenum (strain ATCC 11550 / CBS 779.69 / DSM 880 / IAM 14645 / JCM 23072 / IMI 49137)</name>
    <name type="common">Acremonium chrysogenum</name>
    <dbReference type="NCBI Taxonomy" id="857340"/>
    <lineage>
        <taxon>Eukaryota</taxon>
        <taxon>Fungi</taxon>
        <taxon>Dikarya</taxon>
        <taxon>Ascomycota</taxon>
        <taxon>Pezizomycotina</taxon>
        <taxon>Sordariomycetes</taxon>
        <taxon>Hypocreomycetidae</taxon>
        <taxon>Hypocreales</taxon>
        <taxon>Bionectriaceae</taxon>
        <taxon>Hapsidospora</taxon>
    </lineage>
</organism>
<evidence type="ECO:0000259" key="5">
    <source>
        <dbReference type="Pfam" id="PF04064"/>
    </source>
</evidence>
<dbReference type="Pfam" id="PF04063">
    <property type="entry name" value="DUF383"/>
    <property type="match status" value="1"/>
</dbReference>
<protein>
    <recommendedName>
        <fullName evidence="2">Protein HGH1 homolog</fullName>
    </recommendedName>
</protein>
<dbReference type="SUPFAM" id="SSF48371">
    <property type="entry name" value="ARM repeat"/>
    <property type="match status" value="1"/>
</dbReference>
<feature type="domain" description="Protein HGH1 C-terminal" evidence="5">
    <location>
        <begin position="284"/>
        <end position="337"/>
    </location>
</feature>
<dbReference type="InterPro" id="IPR016024">
    <property type="entry name" value="ARM-type_fold"/>
</dbReference>
<dbReference type="OrthoDB" id="338814at2759"/>